<dbReference type="STRING" id="419481.SAMN05216233_10326"/>
<evidence type="ECO:0000313" key="2">
    <source>
        <dbReference type="Proteomes" id="UP000198870"/>
    </source>
</evidence>
<gene>
    <name evidence="1" type="ORF">SAMN05216233_10326</name>
</gene>
<reference evidence="1 2" key="1">
    <citation type="submission" date="2016-10" db="EMBL/GenBank/DDBJ databases">
        <authorList>
            <person name="de Groot N.N."/>
        </authorList>
    </citation>
    <scope>NUCLEOTIDE SEQUENCE [LARGE SCALE GENOMIC DNA]</scope>
    <source>
        <strain evidence="1 2">AA1</strain>
    </source>
</reference>
<name>A0A1G5CHX9_9BACT</name>
<dbReference type="Proteomes" id="UP000198870">
    <property type="component" value="Unassembled WGS sequence"/>
</dbReference>
<dbReference type="EMBL" id="FMUX01000003">
    <property type="protein sequence ID" value="SCY01901.1"/>
    <property type="molecule type" value="Genomic_DNA"/>
</dbReference>
<organism evidence="1 2">
    <name type="scientific">Desulfoluna spongiiphila</name>
    <dbReference type="NCBI Taxonomy" id="419481"/>
    <lineage>
        <taxon>Bacteria</taxon>
        <taxon>Pseudomonadati</taxon>
        <taxon>Thermodesulfobacteriota</taxon>
        <taxon>Desulfobacteria</taxon>
        <taxon>Desulfobacterales</taxon>
        <taxon>Desulfolunaceae</taxon>
        <taxon>Desulfoluna</taxon>
    </lineage>
</organism>
<keyword evidence="2" id="KW-1185">Reference proteome</keyword>
<protein>
    <submittedName>
        <fullName evidence="1">Uncharacterized protein</fullName>
    </submittedName>
</protein>
<accession>A0A1G5CHX9</accession>
<dbReference type="AlphaFoldDB" id="A0A1G5CHX9"/>
<evidence type="ECO:0000313" key="1">
    <source>
        <dbReference type="EMBL" id="SCY01901.1"/>
    </source>
</evidence>
<sequence>MLSFEEHQELGSDLQDVYNLLVKSSTTLSRKYPKSSEQAKMATEANELVLKIRSLMDNVAFKEYPQKEKEVVNRLYFPGKSNPDQ</sequence>
<dbReference type="RefSeq" id="WP_139163865.1">
    <property type="nucleotide sequence ID" value="NZ_FMUX01000003.1"/>
</dbReference>
<proteinExistence type="predicted"/>